<dbReference type="GO" id="GO:0006281">
    <property type="term" value="P:DNA repair"/>
    <property type="evidence" value="ECO:0007669"/>
    <property type="project" value="UniProtKB-KW"/>
</dbReference>
<evidence type="ECO:0000256" key="9">
    <source>
        <dbReference type="ARBA" id="ARBA00023014"/>
    </source>
</evidence>
<dbReference type="SMART" id="SM00491">
    <property type="entry name" value="HELICc2"/>
    <property type="match status" value="1"/>
</dbReference>
<evidence type="ECO:0000256" key="7">
    <source>
        <dbReference type="ARBA" id="ARBA00022840"/>
    </source>
</evidence>
<reference evidence="15 16" key="1">
    <citation type="journal article" date="2019" name="Int. J. Syst. Evol. Microbiol.">
        <title>The Global Catalogue of Microorganisms (GCM) 10K type strain sequencing project: providing services to taxonomists for standard genome sequencing and annotation.</title>
        <authorList>
            <consortium name="The Broad Institute Genomics Platform"/>
            <consortium name="The Broad Institute Genome Sequencing Center for Infectious Disease"/>
            <person name="Wu L."/>
            <person name="Ma J."/>
        </authorList>
    </citation>
    <scope>NUCLEOTIDE SEQUENCE [LARGE SCALE GENOMIC DNA]</scope>
    <source>
        <strain evidence="15 16">CGMCC 1.12125</strain>
    </source>
</reference>
<evidence type="ECO:0000256" key="2">
    <source>
        <dbReference type="ARBA" id="ARBA00022723"/>
    </source>
</evidence>
<dbReference type="SMART" id="SM00487">
    <property type="entry name" value="DEXDc"/>
    <property type="match status" value="1"/>
</dbReference>
<dbReference type="GO" id="GO:0046872">
    <property type="term" value="F:metal ion binding"/>
    <property type="evidence" value="ECO:0007669"/>
    <property type="project" value="UniProtKB-KW"/>
</dbReference>
<dbReference type="InterPro" id="IPR042493">
    <property type="entry name" value="XPD_DNA_FeS"/>
</dbReference>
<evidence type="ECO:0000313" key="15">
    <source>
        <dbReference type="EMBL" id="MFD1586661.1"/>
    </source>
</evidence>
<dbReference type="GO" id="GO:0003677">
    <property type="term" value="F:DNA binding"/>
    <property type="evidence" value="ECO:0007669"/>
    <property type="project" value="UniProtKB-KW"/>
</dbReference>
<dbReference type="InterPro" id="IPR010614">
    <property type="entry name" value="RAD3-like_helicase_DEAD"/>
</dbReference>
<keyword evidence="5 15" id="KW-0378">Hydrolase</keyword>
<dbReference type="AlphaFoldDB" id="A0ABD6C8K1"/>
<gene>
    <name evidence="15" type="ORF">ACFR9U_06675</name>
</gene>
<keyword evidence="16" id="KW-1185">Reference proteome</keyword>
<evidence type="ECO:0000256" key="10">
    <source>
        <dbReference type="ARBA" id="ARBA00023125"/>
    </source>
</evidence>
<evidence type="ECO:0000256" key="13">
    <source>
        <dbReference type="SAM" id="Coils"/>
    </source>
</evidence>
<keyword evidence="4" id="KW-0227">DNA damage</keyword>
<dbReference type="GO" id="GO:0005524">
    <property type="term" value="F:ATP binding"/>
    <property type="evidence" value="ECO:0007669"/>
    <property type="project" value="UniProtKB-KW"/>
</dbReference>
<dbReference type="InterPro" id="IPR045028">
    <property type="entry name" value="DinG/Rad3-like"/>
</dbReference>
<evidence type="ECO:0000256" key="1">
    <source>
        <dbReference type="ARBA" id="ARBA00022485"/>
    </source>
</evidence>
<evidence type="ECO:0000259" key="14">
    <source>
        <dbReference type="PROSITE" id="PS51193"/>
    </source>
</evidence>
<dbReference type="SUPFAM" id="SSF52540">
    <property type="entry name" value="P-loop containing nucleoside triphosphate hydrolases"/>
    <property type="match status" value="2"/>
</dbReference>
<protein>
    <submittedName>
        <fullName evidence="15">ATP-dependent DNA helicase</fullName>
        <ecNumber evidence="15">3.6.4.12</ecNumber>
    </submittedName>
</protein>
<keyword evidence="10" id="KW-0238">DNA-binding</keyword>
<dbReference type="Gene3D" id="1.10.275.40">
    <property type="match status" value="1"/>
</dbReference>
<dbReference type="InterPro" id="IPR014013">
    <property type="entry name" value="Helic_SF1/SF2_ATP-bd_DinG/Rad3"/>
</dbReference>
<feature type="domain" description="Helicase ATP-binding" evidence="14">
    <location>
        <begin position="7"/>
        <end position="312"/>
    </location>
</feature>
<evidence type="ECO:0000256" key="8">
    <source>
        <dbReference type="ARBA" id="ARBA00023004"/>
    </source>
</evidence>
<dbReference type="Gene3D" id="3.40.50.300">
    <property type="entry name" value="P-loop containing nucleotide triphosphate hydrolases"/>
    <property type="match status" value="2"/>
</dbReference>
<organism evidence="15 16">
    <name type="scientific">Halorientalis brevis</name>
    <dbReference type="NCBI Taxonomy" id="1126241"/>
    <lineage>
        <taxon>Archaea</taxon>
        <taxon>Methanobacteriati</taxon>
        <taxon>Methanobacteriota</taxon>
        <taxon>Stenosarchaea group</taxon>
        <taxon>Halobacteria</taxon>
        <taxon>Halobacteriales</taxon>
        <taxon>Haloarculaceae</taxon>
        <taxon>Halorientalis</taxon>
    </lineage>
</organism>
<keyword evidence="6 15" id="KW-0347">Helicase</keyword>
<evidence type="ECO:0000256" key="4">
    <source>
        <dbReference type="ARBA" id="ARBA00022763"/>
    </source>
</evidence>
<dbReference type="PANTHER" id="PTHR11472">
    <property type="entry name" value="DNA REPAIR DEAD HELICASE RAD3/XP-D SUBFAMILY MEMBER"/>
    <property type="match status" value="1"/>
</dbReference>
<dbReference type="SMART" id="SM00488">
    <property type="entry name" value="DEXDc2"/>
    <property type="match status" value="1"/>
</dbReference>
<dbReference type="Proteomes" id="UP001597119">
    <property type="component" value="Unassembled WGS sequence"/>
</dbReference>
<dbReference type="EMBL" id="JBHUDJ010000002">
    <property type="protein sequence ID" value="MFD1586661.1"/>
    <property type="molecule type" value="Genomic_DNA"/>
</dbReference>
<evidence type="ECO:0000256" key="12">
    <source>
        <dbReference type="ARBA" id="ARBA00023235"/>
    </source>
</evidence>
<keyword evidence="1" id="KW-0004">4Fe-4S</keyword>
<evidence type="ECO:0000256" key="6">
    <source>
        <dbReference type="ARBA" id="ARBA00022806"/>
    </source>
</evidence>
<evidence type="ECO:0000256" key="11">
    <source>
        <dbReference type="ARBA" id="ARBA00023204"/>
    </source>
</evidence>
<dbReference type="RefSeq" id="WP_345893386.1">
    <property type="nucleotide sequence ID" value="NZ_JALLGV010000007.1"/>
</dbReference>
<dbReference type="GO" id="GO:0003678">
    <property type="term" value="F:DNA helicase activity"/>
    <property type="evidence" value="ECO:0007669"/>
    <property type="project" value="UniProtKB-EC"/>
</dbReference>
<dbReference type="InterPro" id="IPR006554">
    <property type="entry name" value="Helicase-like_DEXD_c2"/>
</dbReference>
<dbReference type="Gene3D" id="1.10.30.20">
    <property type="entry name" value="Bacterial XPD DNA helicase, FeS cluster domain"/>
    <property type="match status" value="1"/>
</dbReference>
<dbReference type="EC" id="3.6.4.12" evidence="15"/>
<sequence>MATDGADYTRFFPYDEPYDHQREAMAQIHEALTDGDDVLFEGATGTGKTLASLVPALDYAREHSKTVVITTNVHQQMRQFIQDARAITKQEPIRAVVFRGKGSMCHIDVGYDECQALRDTTRDLVDTEQDRAELKEREQALLEDSQAGSEEAAEARQSVMNELDAVEDDLEDLRETENTCEYYYQNLTGNTDEFYEWLFADVRDPDDIYEYAEMEGFCGYELLKEGMEGVDLVVCNYHHLLDPTIRQHFFRWLGRDPEDVIAVFDEAHNVENAARDHATRTLTENTLDSALDELAERDDLRAEAAANVIRAFRIALADTYEDALEFGEREKVGENWYDLSITNETGRDDLTLAFLKQYTGPGIEQDLEDALTYGRILDEEYEDAYKNGDASTRQECQTLQAAQFIATWMDESAQEGQYPVVSLRREDGDGEIYGRAELYRCIPQHVTRSLFDELHASVLMSATLRPFEVAEDVLGLDEPATLAYGAQFPEERRRTYTVEAPALFASKRDDPGVQDTIAGILEDAIRFTPGNTLAFFPSYGEAERYHERVRSNSTLMLDKPATRAEDLRERFTDSDDAALFTSLWGTLAEGVSFDDDDARTVVVVGVPYPHLDDRMEAVQAAYDQAFGDGGNEWMGTEDAGWAYAVEIPTVRKTRQALGRVVRSPEDFGARILVDKRYTLEGEREMGNYTVRETFPAEQRREMIDIAPEKLKFAMLNFYTDMDAWDGDPPKP</sequence>
<feature type="coiled-coil region" evidence="13">
    <location>
        <begin position="117"/>
        <end position="176"/>
    </location>
</feature>
<evidence type="ECO:0000313" key="16">
    <source>
        <dbReference type="Proteomes" id="UP001597119"/>
    </source>
</evidence>
<dbReference type="Pfam" id="PF06733">
    <property type="entry name" value="DEAD_2"/>
    <property type="match status" value="1"/>
</dbReference>
<dbReference type="InterPro" id="IPR027417">
    <property type="entry name" value="P-loop_NTPase"/>
</dbReference>
<keyword evidence="3" id="KW-0547">Nucleotide-binding</keyword>
<name>A0ABD6C8K1_9EURY</name>
<evidence type="ECO:0000256" key="5">
    <source>
        <dbReference type="ARBA" id="ARBA00022801"/>
    </source>
</evidence>
<keyword evidence="13" id="KW-0175">Coiled coil</keyword>
<evidence type="ECO:0000256" key="3">
    <source>
        <dbReference type="ARBA" id="ARBA00022741"/>
    </source>
</evidence>
<keyword evidence="8" id="KW-0408">Iron</keyword>
<keyword evidence="9" id="KW-0411">Iron-sulfur</keyword>
<accession>A0ABD6C8K1</accession>
<dbReference type="InterPro" id="IPR006555">
    <property type="entry name" value="ATP-dep_Helicase_C"/>
</dbReference>
<dbReference type="GO" id="GO:0051539">
    <property type="term" value="F:4 iron, 4 sulfur cluster binding"/>
    <property type="evidence" value="ECO:0007669"/>
    <property type="project" value="UniProtKB-KW"/>
</dbReference>
<dbReference type="GO" id="GO:0016787">
    <property type="term" value="F:hydrolase activity"/>
    <property type="evidence" value="ECO:0007669"/>
    <property type="project" value="UniProtKB-KW"/>
</dbReference>
<keyword evidence="11" id="KW-0234">DNA repair</keyword>
<dbReference type="Pfam" id="PF13307">
    <property type="entry name" value="Helicase_C_2"/>
    <property type="match status" value="1"/>
</dbReference>
<proteinExistence type="predicted"/>
<keyword evidence="12" id="KW-0413">Isomerase</keyword>
<comment type="caution">
    <text evidence="15">The sequence shown here is derived from an EMBL/GenBank/DDBJ whole genome shotgun (WGS) entry which is preliminary data.</text>
</comment>
<keyword evidence="2" id="KW-0479">Metal-binding</keyword>
<dbReference type="PROSITE" id="PS51193">
    <property type="entry name" value="HELICASE_ATP_BIND_2"/>
    <property type="match status" value="1"/>
</dbReference>
<keyword evidence="7" id="KW-0067">ATP-binding</keyword>
<dbReference type="PANTHER" id="PTHR11472:SF34">
    <property type="entry name" value="REGULATOR OF TELOMERE ELONGATION HELICASE 1"/>
    <property type="match status" value="1"/>
</dbReference>
<dbReference type="InterPro" id="IPR014001">
    <property type="entry name" value="Helicase_ATP-bd"/>
</dbReference>